<dbReference type="InterPro" id="IPR011701">
    <property type="entry name" value="MFS"/>
</dbReference>
<feature type="transmembrane region" description="Helical" evidence="6">
    <location>
        <begin position="209"/>
        <end position="229"/>
    </location>
</feature>
<feature type="transmembrane region" description="Helical" evidence="6">
    <location>
        <begin position="331"/>
        <end position="351"/>
    </location>
</feature>
<evidence type="ECO:0000259" key="7">
    <source>
        <dbReference type="PROSITE" id="PS50850"/>
    </source>
</evidence>
<sequence length="492" mass="54732">MSSSKHDDGMNNDQQKKSISSSSLSKLDERQSPWKSLWISIGLQYMIGIQISIYFMSMWPYLSGLDSTATVDFFGWVVAACSLGCSIANPLFGWWNQKTLDMKSPIVVGMALMAIGQFIYGFLPLFDSNQKWIMMFSRLTTGFGAGTLSVLRAYTATASVPRDRLRAVSFGTAGLVLGLSSGPAIQAIFTIIGEDGFTIGSMIFNMYTLPAFFMVLLSFVCSVVVITIFKEDYVGIINQDKDKSDESYVVIPKFDLIPALICIYLWIIASMVEINTAVISTPWTSAMYNWKDSDAVLYNGIFQTLSCLMSATNSIIIGHTRVGKIEKRKQIIFGISMFLLFHIITYPWPFYDGPLTYIPSGKNSSEVGGCLPSYDWCDTTVRVPLPLFIICMVIIFGIAFPFSGSPAGTLFSEILGPRRQGMMQGIYSFGGSMAQFVTPIFTTYLFQHYGYKYIMMSQIFAIGFALFLIVVFYGRLVPLKLKPSPGKATKYK</sequence>
<evidence type="ECO:0000313" key="9">
    <source>
        <dbReference type="Proteomes" id="UP000053766"/>
    </source>
</evidence>
<dbReference type="InterPro" id="IPR051068">
    <property type="entry name" value="MFS_Domain-Containing_Protein"/>
</dbReference>
<dbReference type="GO" id="GO:0022857">
    <property type="term" value="F:transmembrane transporter activity"/>
    <property type="evidence" value="ECO:0007669"/>
    <property type="project" value="InterPro"/>
</dbReference>
<feature type="transmembrane region" description="Helical" evidence="6">
    <location>
        <begin position="250"/>
        <end position="269"/>
    </location>
</feature>
<dbReference type="GO" id="GO:0005765">
    <property type="term" value="C:lysosomal membrane"/>
    <property type="evidence" value="ECO:0007669"/>
    <property type="project" value="TreeGrafter"/>
</dbReference>
<proteinExistence type="predicted"/>
<feature type="transmembrane region" description="Helical" evidence="6">
    <location>
        <begin position="425"/>
        <end position="447"/>
    </location>
</feature>
<organism evidence="8 9">
    <name type="scientific">Dictyocaulus viviparus</name>
    <name type="common">Bovine lungworm</name>
    <dbReference type="NCBI Taxonomy" id="29172"/>
    <lineage>
        <taxon>Eukaryota</taxon>
        <taxon>Metazoa</taxon>
        <taxon>Ecdysozoa</taxon>
        <taxon>Nematoda</taxon>
        <taxon>Chromadorea</taxon>
        <taxon>Rhabditida</taxon>
        <taxon>Rhabditina</taxon>
        <taxon>Rhabditomorpha</taxon>
        <taxon>Strongyloidea</taxon>
        <taxon>Metastrongylidae</taxon>
        <taxon>Dictyocaulus</taxon>
    </lineage>
</organism>
<dbReference type="PANTHER" id="PTHR23510">
    <property type="entry name" value="INNER MEMBRANE TRANSPORT PROTEIN YAJR"/>
    <property type="match status" value="1"/>
</dbReference>
<feature type="transmembrane region" description="Helical" evidence="6">
    <location>
        <begin position="167"/>
        <end position="189"/>
    </location>
</feature>
<protein>
    <submittedName>
        <fullName evidence="8">Transporter, major facilitator family protein</fullName>
    </submittedName>
</protein>
<name>A0A0D8XJ55_DICVI</name>
<keyword evidence="3 6" id="KW-1133">Transmembrane helix</keyword>
<dbReference type="AlphaFoldDB" id="A0A0D8XJ55"/>
<dbReference type="Proteomes" id="UP000053766">
    <property type="component" value="Unassembled WGS sequence"/>
</dbReference>
<feature type="region of interest" description="Disordered" evidence="5">
    <location>
        <begin position="1"/>
        <end position="24"/>
    </location>
</feature>
<keyword evidence="2 6" id="KW-0812">Transmembrane</keyword>
<feature type="transmembrane region" description="Helical" evidence="6">
    <location>
        <begin position="132"/>
        <end position="155"/>
    </location>
</feature>
<dbReference type="InterPro" id="IPR036259">
    <property type="entry name" value="MFS_trans_sf"/>
</dbReference>
<evidence type="ECO:0000256" key="2">
    <source>
        <dbReference type="ARBA" id="ARBA00022692"/>
    </source>
</evidence>
<feature type="non-terminal residue" evidence="8">
    <location>
        <position position="492"/>
    </location>
</feature>
<dbReference type="Pfam" id="PF07690">
    <property type="entry name" value="MFS_1"/>
    <property type="match status" value="2"/>
</dbReference>
<dbReference type="CDD" id="cd17326">
    <property type="entry name" value="MFS_MFSD8"/>
    <property type="match status" value="1"/>
</dbReference>
<comment type="subcellular location">
    <subcellularLocation>
        <location evidence="1">Membrane</location>
        <topology evidence="1">Multi-pass membrane protein</topology>
    </subcellularLocation>
</comment>
<evidence type="ECO:0000256" key="4">
    <source>
        <dbReference type="ARBA" id="ARBA00023136"/>
    </source>
</evidence>
<feature type="transmembrane region" description="Helical" evidence="6">
    <location>
        <begin position="73"/>
        <end position="94"/>
    </location>
</feature>
<reference evidence="9" key="2">
    <citation type="journal article" date="2016" name="Sci. Rep.">
        <title>Dictyocaulus viviparus genome, variome and transcriptome elucidate lungworm biology and support future intervention.</title>
        <authorList>
            <person name="McNulty S.N."/>
            <person name="Strube C."/>
            <person name="Rosa B.A."/>
            <person name="Martin J.C."/>
            <person name="Tyagi R."/>
            <person name="Choi Y.J."/>
            <person name="Wang Q."/>
            <person name="Hallsworth Pepin K."/>
            <person name="Zhang X."/>
            <person name="Ozersky P."/>
            <person name="Wilson R.K."/>
            <person name="Sternberg P.W."/>
            <person name="Gasser R.B."/>
            <person name="Mitreva M."/>
        </authorList>
    </citation>
    <scope>NUCLEOTIDE SEQUENCE [LARGE SCALE GENOMIC DNA]</scope>
    <source>
        <strain evidence="9">HannoverDv2000</strain>
    </source>
</reference>
<gene>
    <name evidence="8" type="ORF">DICVIV_10206</name>
</gene>
<dbReference type="PANTHER" id="PTHR23510:SF28">
    <property type="entry name" value="MAJOR FACILITATOR SUPERFAMILY (MFS) PROFILE DOMAIN-CONTAINING PROTEIN"/>
    <property type="match status" value="1"/>
</dbReference>
<feature type="domain" description="Major facilitator superfamily (MFS) profile" evidence="7">
    <location>
        <begin position="36"/>
        <end position="475"/>
    </location>
</feature>
<feature type="transmembrane region" description="Helical" evidence="6">
    <location>
        <begin position="296"/>
        <end position="319"/>
    </location>
</feature>
<keyword evidence="4 6" id="KW-0472">Membrane</keyword>
<evidence type="ECO:0000256" key="5">
    <source>
        <dbReference type="SAM" id="MobiDB-lite"/>
    </source>
</evidence>
<dbReference type="EMBL" id="KN716527">
    <property type="protein sequence ID" value="KJH43777.1"/>
    <property type="molecule type" value="Genomic_DNA"/>
</dbReference>
<dbReference type="OrthoDB" id="370281at2759"/>
<dbReference type="STRING" id="29172.A0A0D8XJ55"/>
<dbReference type="SUPFAM" id="SSF103473">
    <property type="entry name" value="MFS general substrate transporter"/>
    <property type="match status" value="1"/>
</dbReference>
<feature type="transmembrane region" description="Helical" evidence="6">
    <location>
        <begin position="106"/>
        <end position="126"/>
    </location>
</feature>
<accession>A0A0D8XJ55</accession>
<dbReference type="InterPro" id="IPR020846">
    <property type="entry name" value="MFS_dom"/>
</dbReference>
<evidence type="ECO:0000256" key="1">
    <source>
        <dbReference type="ARBA" id="ARBA00004141"/>
    </source>
</evidence>
<keyword evidence="9" id="KW-1185">Reference proteome</keyword>
<dbReference type="Gene3D" id="1.20.1250.20">
    <property type="entry name" value="MFS general substrate transporter like domains"/>
    <property type="match status" value="1"/>
</dbReference>
<dbReference type="PROSITE" id="PS50850">
    <property type="entry name" value="MFS"/>
    <property type="match status" value="1"/>
</dbReference>
<feature type="transmembrane region" description="Helical" evidence="6">
    <location>
        <begin position="383"/>
        <end position="404"/>
    </location>
</feature>
<evidence type="ECO:0000256" key="6">
    <source>
        <dbReference type="SAM" id="Phobius"/>
    </source>
</evidence>
<feature type="transmembrane region" description="Helical" evidence="6">
    <location>
        <begin position="453"/>
        <end position="474"/>
    </location>
</feature>
<evidence type="ECO:0000313" key="8">
    <source>
        <dbReference type="EMBL" id="KJH43777.1"/>
    </source>
</evidence>
<evidence type="ECO:0000256" key="3">
    <source>
        <dbReference type="ARBA" id="ARBA00022989"/>
    </source>
</evidence>
<reference evidence="8 9" key="1">
    <citation type="submission" date="2013-11" db="EMBL/GenBank/DDBJ databases">
        <title>Draft genome of the bovine lungworm Dictyocaulus viviparus.</title>
        <authorList>
            <person name="Mitreva M."/>
        </authorList>
    </citation>
    <scope>NUCLEOTIDE SEQUENCE [LARGE SCALE GENOMIC DNA]</scope>
    <source>
        <strain evidence="8 9">HannoverDv2000</strain>
    </source>
</reference>
<feature type="transmembrane region" description="Helical" evidence="6">
    <location>
        <begin position="37"/>
        <end position="61"/>
    </location>
</feature>